<name>A0A1I5PKA0_9RHOB</name>
<keyword evidence="3" id="KW-1185">Reference proteome</keyword>
<dbReference type="OrthoDB" id="552202at2"/>
<proteinExistence type="predicted"/>
<dbReference type="PANTHER" id="PTHR34988">
    <property type="entry name" value="PROTEIN, PUTATIVE-RELATED"/>
    <property type="match status" value="1"/>
</dbReference>
<dbReference type="Pfam" id="PF03479">
    <property type="entry name" value="PCC"/>
    <property type="match status" value="1"/>
</dbReference>
<organism evidence="2 3">
    <name type="scientific">Tranquillimonas alkanivorans</name>
    <dbReference type="NCBI Taxonomy" id="441119"/>
    <lineage>
        <taxon>Bacteria</taxon>
        <taxon>Pseudomonadati</taxon>
        <taxon>Pseudomonadota</taxon>
        <taxon>Alphaproteobacteria</taxon>
        <taxon>Rhodobacterales</taxon>
        <taxon>Roseobacteraceae</taxon>
        <taxon>Tranquillimonas</taxon>
    </lineage>
</organism>
<evidence type="ECO:0000259" key="1">
    <source>
        <dbReference type="PROSITE" id="PS51742"/>
    </source>
</evidence>
<dbReference type="EMBL" id="FOXA01000005">
    <property type="protein sequence ID" value="SFP34220.1"/>
    <property type="molecule type" value="Genomic_DNA"/>
</dbReference>
<reference evidence="2 3" key="1">
    <citation type="submission" date="2016-10" db="EMBL/GenBank/DDBJ databases">
        <authorList>
            <person name="de Groot N.N."/>
        </authorList>
    </citation>
    <scope>NUCLEOTIDE SEQUENCE [LARGE SCALE GENOMIC DNA]</scope>
    <source>
        <strain evidence="2 3">DSM 19547</strain>
    </source>
</reference>
<evidence type="ECO:0000313" key="2">
    <source>
        <dbReference type="EMBL" id="SFP34220.1"/>
    </source>
</evidence>
<dbReference type="STRING" id="441119.SAMN04488047_105135"/>
<dbReference type="Proteomes" id="UP000199356">
    <property type="component" value="Unassembled WGS sequence"/>
</dbReference>
<dbReference type="SUPFAM" id="SSF117856">
    <property type="entry name" value="AF0104/ALDC/Ptd012-like"/>
    <property type="match status" value="1"/>
</dbReference>
<dbReference type="PANTHER" id="PTHR34988:SF1">
    <property type="entry name" value="DNA-BINDING PROTEIN"/>
    <property type="match status" value="1"/>
</dbReference>
<accession>A0A1I5PKA0</accession>
<feature type="domain" description="PPC" evidence="1">
    <location>
        <begin position="8"/>
        <end position="139"/>
    </location>
</feature>
<dbReference type="Gene3D" id="3.30.1330.80">
    <property type="entry name" value="Hypothetical protein, similar to alpha- acetolactate decarboxylase, domain 2"/>
    <property type="match status" value="1"/>
</dbReference>
<gene>
    <name evidence="2" type="ORF">SAMN04488047_105135</name>
</gene>
<protein>
    <recommendedName>
        <fullName evidence="1">PPC domain-containing protein</fullName>
    </recommendedName>
</protein>
<dbReference type="PROSITE" id="PS51742">
    <property type="entry name" value="PPC"/>
    <property type="match status" value="1"/>
</dbReference>
<dbReference type="CDD" id="cd11378">
    <property type="entry name" value="DUF296"/>
    <property type="match status" value="1"/>
</dbReference>
<dbReference type="InterPro" id="IPR005175">
    <property type="entry name" value="PPC_dom"/>
</dbReference>
<dbReference type="AlphaFoldDB" id="A0A1I5PKA0"/>
<evidence type="ECO:0000313" key="3">
    <source>
        <dbReference type="Proteomes" id="UP000199356"/>
    </source>
</evidence>
<dbReference type="RefSeq" id="WP_093420362.1">
    <property type="nucleotide sequence ID" value="NZ_FOXA01000005.1"/>
</dbReference>
<sequence>MTGVSWSGAATRFLAVRLEPGADLRRGLIEVFDAQPERAGFVAAAVGSLTVAALRMAGEPEVERIAGPLEIVGLSGTLSVDGPHLHLAVSLSDGRMLGGHLMDGARVRTTAEIVLGLAAGVVFERPVDPATGYRELSGREG</sequence>